<reference evidence="1" key="1">
    <citation type="submission" date="2022-10" db="EMBL/GenBank/DDBJ databases">
        <title>Tapping the CABI collections for fungal endophytes: first genome assemblies for Collariella, Neodidymelliopsis, Ascochyta clinopodiicola, Didymella pomorum, Didymosphaeria variabile, Neocosmospora piperis and Neocucurbitaria cava.</title>
        <authorList>
            <person name="Hill R."/>
        </authorList>
    </citation>
    <scope>NUCLEOTIDE SEQUENCE</scope>
    <source>
        <strain evidence="1">IMI 355091</strain>
    </source>
</reference>
<dbReference type="Proteomes" id="UP001140510">
    <property type="component" value="Unassembled WGS sequence"/>
</dbReference>
<evidence type="ECO:0000313" key="1">
    <source>
        <dbReference type="EMBL" id="KAJ4403044.1"/>
    </source>
</evidence>
<name>A0A9W9D679_9PLEO</name>
<protein>
    <submittedName>
        <fullName evidence="1">Uncharacterized protein</fullName>
    </submittedName>
</protein>
<dbReference type="EMBL" id="JAPEVA010000055">
    <property type="protein sequence ID" value="KAJ4403044.1"/>
    <property type="molecule type" value="Genomic_DNA"/>
</dbReference>
<sequence length="162" mass="17972">MSGSILPDEKNSQALPAKLSRLCDKCKILLFNDAGFVVEEGGLLEPGDPVFFINLDYDQWDVLPDLPRLEAFAADGYAFCAALRDATMSLRIGNAADVQFKLEYSWGVEDSRGDLSEVGLYLLTVSVAVTPKGNDGLRPSEYMLVFSIESEGVVRVRRWVWM</sequence>
<evidence type="ECO:0000313" key="2">
    <source>
        <dbReference type="Proteomes" id="UP001140510"/>
    </source>
</evidence>
<comment type="caution">
    <text evidence="1">The sequence shown here is derived from an EMBL/GenBank/DDBJ whole genome shotgun (WGS) entry which is preliminary data.</text>
</comment>
<gene>
    <name evidence="1" type="ORF">N0V91_006790</name>
</gene>
<dbReference type="AlphaFoldDB" id="A0A9W9D679"/>
<organism evidence="1 2">
    <name type="scientific">Didymella pomorum</name>
    <dbReference type="NCBI Taxonomy" id="749634"/>
    <lineage>
        <taxon>Eukaryota</taxon>
        <taxon>Fungi</taxon>
        <taxon>Dikarya</taxon>
        <taxon>Ascomycota</taxon>
        <taxon>Pezizomycotina</taxon>
        <taxon>Dothideomycetes</taxon>
        <taxon>Pleosporomycetidae</taxon>
        <taxon>Pleosporales</taxon>
        <taxon>Pleosporineae</taxon>
        <taxon>Didymellaceae</taxon>
        <taxon>Didymella</taxon>
    </lineage>
</organism>
<keyword evidence="2" id="KW-1185">Reference proteome</keyword>
<proteinExistence type="predicted"/>
<accession>A0A9W9D679</accession>